<feature type="domain" description="FecR protein" evidence="2">
    <location>
        <begin position="135"/>
        <end position="230"/>
    </location>
</feature>
<keyword evidence="1" id="KW-0812">Transmembrane</keyword>
<dbReference type="InterPro" id="IPR032508">
    <property type="entry name" value="FecR_C"/>
</dbReference>
<dbReference type="Gene3D" id="3.55.50.30">
    <property type="match status" value="1"/>
</dbReference>
<protein>
    <recommendedName>
        <fullName evidence="6">FecR family protein</fullName>
    </recommendedName>
</protein>
<evidence type="ECO:0000259" key="3">
    <source>
        <dbReference type="Pfam" id="PF16344"/>
    </source>
</evidence>
<keyword evidence="5" id="KW-1185">Reference proteome</keyword>
<evidence type="ECO:0008006" key="6">
    <source>
        <dbReference type="Google" id="ProtNLM"/>
    </source>
</evidence>
<dbReference type="Pfam" id="PF04773">
    <property type="entry name" value="FecR"/>
    <property type="match status" value="1"/>
</dbReference>
<reference evidence="4 5" key="1">
    <citation type="submission" date="2016-07" db="EMBL/GenBank/DDBJ databases">
        <title>Genome analysis of Flavihumibacter stibioxidans YS-17.</title>
        <authorList>
            <person name="Shi K."/>
            <person name="Han Y."/>
            <person name="Wang G."/>
        </authorList>
    </citation>
    <scope>NUCLEOTIDE SEQUENCE [LARGE SCALE GENOMIC DNA]</scope>
    <source>
        <strain evidence="4 5">YS-17</strain>
    </source>
</reference>
<keyword evidence="1" id="KW-0472">Membrane</keyword>
<evidence type="ECO:0000256" key="1">
    <source>
        <dbReference type="SAM" id="Phobius"/>
    </source>
</evidence>
<keyword evidence="1" id="KW-1133">Transmembrane helix</keyword>
<dbReference type="Pfam" id="PF16344">
    <property type="entry name" value="FecR_C"/>
    <property type="match status" value="1"/>
</dbReference>
<organism evidence="4 5">
    <name type="scientific">Flavihumibacter stibioxidans</name>
    <dbReference type="NCBI Taxonomy" id="1834163"/>
    <lineage>
        <taxon>Bacteria</taxon>
        <taxon>Pseudomonadati</taxon>
        <taxon>Bacteroidota</taxon>
        <taxon>Chitinophagia</taxon>
        <taxon>Chitinophagales</taxon>
        <taxon>Chitinophagaceae</taxon>
        <taxon>Flavihumibacter</taxon>
    </lineage>
</organism>
<evidence type="ECO:0000313" key="5">
    <source>
        <dbReference type="Proteomes" id="UP000765802"/>
    </source>
</evidence>
<dbReference type="PIRSF" id="PIRSF018266">
    <property type="entry name" value="FecR"/>
    <property type="match status" value="1"/>
</dbReference>
<sequence length="370" mass="41807">MTQDRLWELLAKKLAGEASVHELEELQDLLRKEPDMHYPMQTITDLWFHQSNQTEDALGAFDRHLARMKDRGIQIESTASQTETGHSDTGTRRKGRIALVTLLLTAVIGGATFFFVKKDAIVPPPTQTMASVNSEVSTRNGSRSKLMLPDGTQVWLNAGSKITYGKDFGNALREVTLVGEAYFDVVKNVEKPFLIHARNVDIKVLGTAFNVKSYPTDKTTETSLIRGSVEVSIKNRPNEKIILKPKEKLVVAVEEAGIGARIKKAVMAQRPVPKVVLDRISYEPVDSTVIETSWVENKLIFRDESFGELARKMERWYGVQFRFEENATEIEQMRLTGTFDGETLQQALRALRITGYFNYRIDKNEVIISK</sequence>
<evidence type="ECO:0000313" key="4">
    <source>
        <dbReference type="EMBL" id="MBC6491245.1"/>
    </source>
</evidence>
<accession>A0ABR7M929</accession>
<proteinExistence type="predicted"/>
<dbReference type="PANTHER" id="PTHR30273:SF2">
    <property type="entry name" value="PROTEIN FECR"/>
    <property type="match status" value="1"/>
</dbReference>
<dbReference type="RefSeq" id="WP_187256555.1">
    <property type="nucleotide sequence ID" value="NZ_JBHULF010000014.1"/>
</dbReference>
<dbReference type="Proteomes" id="UP000765802">
    <property type="component" value="Unassembled WGS sequence"/>
</dbReference>
<dbReference type="InterPro" id="IPR006860">
    <property type="entry name" value="FecR"/>
</dbReference>
<name>A0ABR7M929_9BACT</name>
<comment type="caution">
    <text evidence="4">The sequence shown here is derived from an EMBL/GenBank/DDBJ whole genome shotgun (WGS) entry which is preliminary data.</text>
</comment>
<evidence type="ECO:0000259" key="2">
    <source>
        <dbReference type="Pfam" id="PF04773"/>
    </source>
</evidence>
<dbReference type="PANTHER" id="PTHR30273">
    <property type="entry name" value="PERIPLASMIC SIGNAL SENSOR AND SIGMA FACTOR ACTIVATOR FECR-RELATED"/>
    <property type="match status" value="1"/>
</dbReference>
<dbReference type="InterPro" id="IPR012373">
    <property type="entry name" value="Ferrdict_sens_TM"/>
</dbReference>
<dbReference type="Gene3D" id="2.60.120.1440">
    <property type="match status" value="1"/>
</dbReference>
<feature type="domain" description="Protein FecR C-terminal" evidence="3">
    <location>
        <begin position="298"/>
        <end position="368"/>
    </location>
</feature>
<gene>
    <name evidence="4" type="ORF">BC349_09390</name>
</gene>
<feature type="transmembrane region" description="Helical" evidence="1">
    <location>
        <begin position="97"/>
        <end position="116"/>
    </location>
</feature>
<dbReference type="EMBL" id="MBUA01000012">
    <property type="protein sequence ID" value="MBC6491245.1"/>
    <property type="molecule type" value="Genomic_DNA"/>
</dbReference>